<accession>A0AAP0BYH5</accession>
<dbReference type="GO" id="GO:0003713">
    <property type="term" value="F:transcription coactivator activity"/>
    <property type="evidence" value="ECO:0007669"/>
    <property type="project" value="TreeGrafter"/>
</dbReference>
<dbReference type="GO" id="GO:0005634">
    <property type="term" value="C:nucleus"/>
    <property type="evidence" value="ECO:0007669"/>
    <property type="project" value="UniProtKB-SubCell"/>
</dbReference>
<evidence type="ECO:0000256" key="3">
    <source>
        <dbReference type="ARBA" id="ARBA00023163"/>
    </source>
</evidence>
<organism evidence="5 6">
    <name type="scientific">Platanthera zijinensis</name>
    <dbReference type="NCBI Taxonomy" id="2320716"/>
    <lineage>
        <taxon>Eukaryota</taxon>
        <taxon>Viridiplantae</taxon>
        <taxon>Streptophyta</taxon>
        <taxon>Embryophyta</taxon>
        <taxon>Tracheophyta</taxon>
        <taxon>Spermatophyta</taxon>
        <taxon>Magnoliopsida</taxon>
        <taxon>Liliopsida</taxon>
        <taxon>Asparagales</taxon>
        <taxon>Orchidaceae</taxon>
        <taxon>Orchidoideae</taxon>
        <taxon>Orchideae</taxon>
        <taxon>Orchidinae</taxon>
        <taxon>Platanthera</taxon>
    </lineage>
</organism>
<dbReference type="PANTHER" id="PTHR21277:SF5">
    <property type="entry name" value="TRANSCRIPTIONAL ADAPTER 1"/>
    <property type="match status" value="1"/>
</dbReference>
<evidence type="ECO:0000256" key="1">
    <source>
        <dbReference type="ARBA" id="ARBA00004123"/>
    </source>
</evidence>
<comment type="subcellular location">
    <subcellularLocation>
        <location evidence="1">Nucleus</location>
    </subcellularLocation>
</comment>
<keyword evidence="2" id="KW-0805">Transcription regulation</keyword>
<evidence type="ECO:0000313" key="5">
    <source>
        <dbReference type="EMBL" id="KAK8954485.1"/>
    </source>
</evidence>
<evidence type="ECO:0000256" key="2">
    <source>
        <dbReference type="ARBA" id="ARBA00023015"/>
    </source>
</evidence>
<proteinExistence type="predicted"/>
<keyword evidence="3" id="KW-0804">Transcription</keyword>
<dbReference type="GO" id="GO:0006357">
    <property type="term" value="P:regulation of transcription by RNA polymerase II"/>
    <property type="evidence" value="ECO:0007669"/>
    <property type="project" value="TreeGrafter"/>
</dbReference>
<name>A0AAP0BYH5_9ASPA</name>
<evidence type="ECO:0008006" key="7">
    <source>
        <dbReference type="Google" id="ProtNLM"/>
    </source>
</evidence>
<keyword evidence="6" id="KW-1185">Reference proteome</keyword>
<dbReference type="PANTHER" id="PTHR21277">
    <property type="entry name" value="TRANSCRIPTIONAL ADAPTER 1"/>
    <property type="match status" value="1"/>
</dbReference>
<protein>
    <recommendedName>
        <fullName evidence="7">Transcriptional coactivator Hfi1/Transcriptional adapter 1</fullName>
    </recommendedName>
</protein>
<dbReference type="AlphaFoldDB" id="A0AAP0BYH5"/>
<gene>
    <name evidence="5" type="ORF">KSP39_PZI001671</name>
</gene>
<comment type="caution">
    <text evidence="5">The sequence shown here is derived from an EMBL/GenBank/DDBJ whole genome shotgun (WGS) entry which is preliminary data.</text>
</comment>
<dbReference type="Proteomes" id="UP001418222">
    <property type="component" value="Unassembled WGS sequence"/>
</dbReference>
<evidence type="ECO:0000256" key="4">
    <source>
        <dbReference type="ARBA" id="ARBA00023242"/>
    </source>
</evidence>
<evidence type="ECO:0000313" key="6">
    <source>
        <dbReference type="Proteomes" id="UP001418222"/>
    </source>
</evidence>
<reference evidence="5 6" key="1">
    <citation type="journal article" date="2022" name="Nat. Plants">
        <title>Genomes of leafy and leafless Platanthera orchids illuminate the evolution of mycoheterotrophy.</title>
        <authorList>
            <person name="Li M.H."/>
            <person name="Liu K.W."/>
            <person name="Li Z."/>
            <person name="Lu H.C."/>
            <person name="Ye Q.L."/>
            <person name="Zhang D."/>
            <person name="Wang J.Y."/>
            <person name="Li Y.F."/>
            <person name="Zhong Z.M."/>
            <person name="Liu X."/>
            <person name="Yu X."/>
            <person name="Liu D.K."/>
            <person name="Tu X.D."/>
            <person name="Liu B."/>
            <person name="Hao Y."/>
            <person name="Liao X.Y."/>
            <person name="Jiang Y.T."/>
            <person name="Sun W.H."/>
            <person name="Chen J."/>
            <person name="Chen Y.Q."/>
            <person name="Ai Y."/>
            <person name="Zhai J.W."/>
            <person name="Wu S.S."/>
            <person name="Zhou Z."/>
            <person name="Hsiao Y.Y."/>
            <person name="Wu W.L."/>
            <person name="Chen Y.Y."/>
            <person name="Lin Y.F."/>
            <person name="Hsu J.L."/>
            <person name="Li C.Y."/>
            <person name="Wang Z.W."/>
            <person name="Zhao X."/>
            <person name="Zhong W.Y."/>
            <person name="Ma X.K."/>
            <person name="Ma L."/>
            <person name="Huang J."/>
            <person name="Chen G.Z."/>
            <person name="Huang M.Z."/>
            <person name="Huang L."/>
            <person name="Peng D.H."/>
            <person name="Luo Y.B."/>
            <person name="Zou S.Q."/>
            <person name="Chen S.P."/>
            <person name="Lan S."/>
            <person name="Tsai W.C."/>
            <person name="Van de Peer Y."/>
            <person name="Liu Z.J."/>
        </authorList>
    </citation>
    <scope>NUCLEOTIDE SEQUENCE [LARGE SCALE GENOMIC DNA]</scope>
    <source>
        <strain evidence="5">Lor287</strain>
    </source>
</reference>
<dbReference type="EMBL" id="JBBWWQ010000002">
    <property type="protein sequence ID" value="KAK8954485.1"/>
    <property type="molecule type" value="Genomic_DNA"/>
</dbReference>
<dbReference type="Pfam" id="PF12767">
    <property type="entry name" value="SAGA-Tad1"/>
    <property type="match status" value="2"/>
</dbReference>
<dbReference type="GO" id="GO:0000124">
    <property type="term" value="C:SAGA complex"/>
    <property type="evidence" value="ECO:0007669"/>
    <property type="project" value="TreeGrafter"/>
</dbReference>
<dbReference type="InterPro" id="IPR024738">
    <property type="entry name" value="Hfi1/Tada1"/>
</dbReference>
<sequence length="246" mass="27133">MPPPRIDLGELKSQLADQLGPERARRYFGYLHQLLSQKLSKPQFDKLCFSTLGRENVPLHNQLIQSVIKNAFLAKIPPPSHGPVEAPLGIPFFPSSAGRVGRLMSPVGSTTIGSFRSFSDTAELCGAEDLRNRMERIAERHGLGGVELDSANLLNNGLDAYLKRLIKSSLELVRTRVAPTTIKKPVPKQKAYDKPINGVQLDSSTHVHGGSPLDVQDFTIAMKLNPHQLGQDASLWLEKICLHSFE</sequence>
<keyword evidence="4" id="KW-0539">Nucleus</keyword>
<dbReference type="CDD" id="cd22933">
    <property type="entry name" value="HFD_HFI1"/>
    <property type="match status" value="1"/>
</dbReference>